<comment type="caution">
    <text evidence="3">The sequence shown here is derived from an EMBL/GenBank/DDBJ whole genome shotgun (WGS) entry which is preliminary data.</text>
</comment>
<evidence type="ECO:0000313" key="4">
    <source>
        <dbReference type="Proteomes" id="UP001168537"/>
    </source>
</evidence>
<gene>
    <name evidence="3" type="ORF">QWY29_09320</name>
</gene>
<evidence type="ECO:0000313" key="3">
    <source>
        <dbReference type="EMBL" id="MDN4161549.1"/>
    </source>
</evidence>
<keyword evidence="2" id="KW-0472">Membrane</keyword>
<sequence>MFSRASDPAGVLRWSGVRYRFRESLFQLPALLVVAGIVLAEVTARLDEAWPGAADGPWTLSIGSTAATWLLSTVAGAMITTAGVVFSLTVVSLQLASSQFSPRVMRSFIRDRLSQVVIGLLVATFTYCVLTLRHVDEESARDAPALSLTTAVVLTVVTVLLIIAHLNHLAGRLQVGQVVRAIAEEGEETLAAMARQTAWERSSGAMVDTEDAAEHDVTSLDPQALHVLAERDGWVTQASTRLLLRAVPPGSTVRLETRTGAYVHEGEVLASVTPRPDDVRRVTRAVAATVTVDEVRTMQQDVDFALRQLVDVGLRALSPAVNDPTTAVEVVLRVGGLVRRLLAVDPPATAVRGDGDRLLLRPWVLTHEEYVGHAFDQLRQSAGSQTQVLAALMRTLRMLVAHAEQVDRTDRVPALEEQLRLVTESVERADLAPADRERLLAVRADRTDPAEHVTARQPPGR</sequence>
<proteinExistence type="predicted"/>
<accession>A0ABT8ETX7</accession>
<keyword evidence="2" id="KW-1133">Transmembrane helix</keyword>
<feature type="transmembrane region" description="Helical" evidence="2">
    <location>
        <begin position="113"/>
        <end position="132"/>
    </location>
</feature>
<feature type="transmembrane region" description="Helical" evidence="2">
    <location>
        <begin position="25"/>
        <end position="46"/>
    </location>
</feature>
<feature type="transmembrane region" description="Helical" evidence="2">
    <location>
        <begin position="66"/>
        <end position="93"/>
    </location>
</feature>
<keyword evidence="4" id="KW-1185">Reference proteome</keyword>
<dbReference type="InterPro" id="IPR018723">
    <property type="entry name" value="DUF2254_membrane"/>
</dbReference>
<protein>
    <submittedName>
        <fullName evidence="3">DUF2254 domain-containing protein</fullName>
    </submittedName>
</protein>
<evidence type="ECO:0000256" key="1">
    <source>
        <dbReference type="SAM" id="MobiDB-lite"/>
    </source>
</evidence>
<feature type="region of interest" description="Disordered" evidence="1">
    <location>
        <begin position="441"/>
        <end position="461"/>
    </location>
</feature>
<dbReference type="RefSeq" id="WP_300960453.1">
    <property type="nucleotide sequence ID" value="NZ_JAUHJR010000003.1"/>
</dbReference>
<reference evidence="3" key="1">
    <citation type="submission" date="2023-06" db="EMBL/GenBank/DDBJ databases">
        <title>Draft genome sequence of Nocardioides sp. SOB72.</title>
        <authorList>
            <person name="Zhang G."/>
        </authorList>
    </citation>
    <scope>NUCLEOTIDE SEQUENCE</scope>
    <source>
        <strain evidence="3">SOB72</strain>
    </source>
</reference>
<dbReference type="Pfam" id="PF10011">
    <property type="entry name" value="DUF2254"/>
    <property type="match status" value="1"/>
</dbReference>
<dbReference type="Proteomes" id="UP001168537">
    <property type="component" value="Unassembled WGS sequence"/>
</dbReference>
<dbReference type="EMBL" id="JAUHJR010000003">
    <property type="protein sequence ID" value="MDN4161549.1"/>
    <property type="molecule type" value="Genomic_DNA"/>
</dbReference>
<name>A0ABT8ETX7_9ACTN</name>
<keyword evidence="2" id="KW-0812">Transmembrane</keyword>
<feature type="compositionally biased region" description="Basic and acidic residues" evidence="1">
    <location>
        <begin position="441"/>
        <end position="454"/>
    </location>
</feature>
<feature type="transmembrane region" description="Helical" evidence="2">
    <location>
        <begin position="144"/>
        <end position="164"/>
    </location>
</feature>
<organism evidence="3 4">
    <name type="scientific">Nocardioides abyssi</name>
    <dbReference type="NCBI Taxonomy" id="3058370"/>
    <lineage>
        <taxon>Bacteria</taxon>
        <taxon>Bacillati</taxon>
        <taxon>Actinomycetota</taxon>
        <taxon>Actinomycetes</taxon>
        <taxon>Propionibacteriales</taxon>
        <taxon>Nocardioidaceae</taxon>
        <taxon>Nocardioides</taxon>
    </lineage>
</organism>
<evidence type="ECO:0000256" key="2">
    <source>
        <dbReference type="SAM" id="Phobius"/>
    </source>
</evidence>